<name>A0A0R0FN56_SOYBN</name>
<reference evidence="2" key="3">
    <citation type="submission" date="2018-07" db="EMBL/GenBank/DDBJ databases">
        <title>WGS assembly of Glycine max.</title>
        <authorList>
            <person name="Schmutz J."/>
            <person name="Cannon S."/>
            <person name="Schlueter J."/>
            <person name="Ma J."/>
            <person name="Mitros T."/>
            <person name="Nelson W."/>
            <person name="Hyten D."/>
            <person name="Song Q."/>
            <person name="Thelen J."/>
            <person name="Cheng J."/>
            <person name="Xu D."/>
            <person name="Hellsten U."/>
            <person name="May G."/>
            <person name="Yu Y."/>
            <person name="Sakurai T."/>
            <person name="Umezawa T."/>
            <person name="Bhattacharyya M."/>
            <person name="Sandhu D."/>
            <person name="Valliyodan B."/>
            <person name="Lindquist E."/>
            <person name="Peto M."/>
            <person name="Grant D."/>
            <person name="Shu S."/>
            <person name="Goodstein D."/>
            <person name="Barry K."/>
            <person name="Futrell-Griggs M."/>
            <person name="Abernathy B."/>
            <person name="Du J."/>
            <person name="Tian Z."/>
            <person name="Zhu L."/>
            <person name="Gill N."/>
            <person name="Joshi T."/>
            <person name="Libault M."/>
            <person name="Sethuraman A."/>
            <person name="Zhang X."/>
            <person name="Shinozaki K."/>
            <person name="Nguyen H."/>
            <person name="Wing R."/>
            <person name="Cregan P."/>
            <person name="Specht J."/>
            <person name="Grimwood J."/>
            <person name="Rokhsar D."/>
            <person name="Stacey G."/>
            <person name="Shoemaker R."/>
            <person name="Jackson S."/>
        </authorList>
    </citation>
    <scope>NUCLEOTIDE SEQUENCE</scope>
    <source>
        <tissue evidence="2">Callus</tissue>
    </source>
</reference>
<accession>A0A0R0FN56</accession>
<reference evidence="2 3" key="1">
    <citation type="journal article" date="2010" name="Nature">
        <title>Genome sequence of the palaeopolyploid soybean.</title>
        <authorList>
            <person name="Schmutz J."/>
            <person name="Cannon S.B."/>
            <person name="Schlueter J."/>
            <person name="Ma J."/>
            <person name="Mitros T."/>
            <person name="Nelson W."/>
            <person name="Hyten D.L."/>
            <person name="Song Q."/>
            <person name="Thelen J.J."/>
            <person name="Cheng J."/>
            <person name="Xu D."/>
            <person name="Hellsten U."/>
            <person name="May G.D."/>
            <person name="Yu Y."/>
            <person name="Sakurai T."/>
            <person name="Umezawa T."/>
            <person name="Bhattacharyya M.K."/>
            <person name="Sandhu D."/>
            <person name="Valliyodan B."/>
            <person name="Lindquist E."/>
            <person name="Peto M."/>
            <person name="Grant D."/>
            <person name="Shu S."/>
            <person name="Goodstein D."/>
            <person name="Barry K."/>
            <person name="Futrell-Griggs M."/>
            <person name="Abernathy B."/>
            <person name="Du J."/>
            <person name="Tian Z."/>
            <person name="Zhu L."/>
            <person name="Gill N."/>
            <person name="Joshi T."/>
            <person name="Libault M."/>
            <person name="Sethuraman A."/>
            <person name="Zhang X.-C."/>
            <person name="Shinozaki K."/>
            <person name="Nguyen H.T."/>
            <person name="Wing R.A."/>
            <person name="Cregan P."/>
            <person name="Specht J."/>
            <person name="Grimwood J."/>
            <person name="Rokhsar D."/>
            <person name="Stacey G."/>
            <person name="Shoemaker R.C."/>
            <person name="Jackson S.A."/>
        </authorList>
    </citation>
    <scope>NUCLEOTIDE SEQUENCE [LARGE SCALE GENOMIC DNA]</scope>
    <source>
        <strain evidence="3">cv. Williams 82</strain>
        <tissue evidence="2">Callus</tissue>
    </source>
</reference>
<sequence length="30" mass="3494">MAPLTGRERRLHSKELADARKKEEKATFHS</sequence>
<dbReference type="AlphaFoldDB" id="A0A0R0FN56"/>
<evidence type="ECO:0000256" key="1">
    <source>
        <dbReference type="SAM" id="MobiDB-lite"/>
    </source>
</evidence>
<dbReference type="Proteomes" id="UP000008827">
    <property type="component" value="Chromosome 16"/>
</dbReference>
<feature type="compositionally biased region" description="Basic and acidic residues" evidence="1">
    <location>
        <begin position="13"/>
        <end position="30"/>
    </location>
</feature>
<feature type="region of interest" description="Disordered" evidence="1">
    <location>
        <begin position="1"/>
        <end position="30"/>
    </location>
</feature>
<protein>
    <submittedName>
        <fullName evidence="2 3">Uncharacterized protein</fullName>
    </submittedName>
</protein>
<proteinExistence type="predicted"/>
<dbReference type="Gramene" id="KRH07404">
    <property type="protein sequence ID" value="KRH07404"/>
    <property type="gene ID" value="GLYMA_16G086200"/>
</dbReference>
<keyword evidence="4" id="KW-1185">Reference proteome</keyword>
<gene>
    <name evidence="2" type="ORF">GLYMA_16G086200</name>
</gene>
<evidence type="ECO:0000313" key="3">
    <source>
        <dbReference type="EnsemblPlants" id="KRH07404"/>
    </source>
</evidence>
<dbReference type="EnsemblPlants" id="KRH07404">
    <property type="protein sequence ID" value="KRH07404"/>
    <property type="gene ID" value="GLYMA_16G086200"/>
</dbReference>
<organism evidence="2">
    <name type="scientific">Glycine max</name>
    <name type="common">Soybean</name>
    <name type="synonym">Glycine hispida</name>
    <dbReference type="NCBI Taxonomy" id="3847"/>
    <lineage>
        <taxon>Eukaryota</taxon>
        <taxon>Viridiplantae</taxon>
        <taxon>Streptophyta</taxon>
        <taxon>Embryophyta</taxon>
        <taxon>Tracheophyta</taxon>
        <taxon>Spermatophyta</taxon>
        <taxon>Magnoliopsida</taxon>
        <taxon>eudicotyledons</taxon>
        <taxon>Gunneridae</taxon>
        <taxon>Pentapetalae</taxon>
        <taxon>rosids</taxon>
        <taxon>fabids</taxon>
        <taxon>Fabales</taxon>
        <taxon>Fabaceae</taxon>
        <taxon>Papilionoideae</taxon>
        <taxon>50 kb inversion clade</taxon>
        <taxon>NPAAA clade</taxon>
        <taxon>indigoferoid/millettioid clade</taxon>
        <taxon>Phaseoleae</taxon>
        <taxon>Glycine</taxon>
        <taxon>Glycine subgen. Soja</taxon>
    </lineage>
</organism>
<reference evidence="3" key="2">
    <citation type="submission" date="2018-02" db="UniProtKB">
        <authorList>
            <consortium name="EnsemblPlants"/>
        </authorList>
    </citation>
    <scope>IDENTIFICATION</scope>
    <source>
        <strain evidence="3">Williams 82</strain>
    </source>
</reference>
<evidence type="ECO:0000313" key="4">
    <source>
        <dbReference type="Proteomes" id="UP000008827"/>
    </source>
</evidence>
<dbReference type="InParanoid" id="A0A0R0FN56"/>
<evidence type="ECO:0000313" key="2">
    <source>
        <dbReference type="EMBL" id="KRH07404.1"/>
    </source>
</evidence>
<dbReference type="EMBL" id="CM000849">
    <property type="protein sequence ID" value="KRH07404.1"/>
    <property type="molecule type" value="Genomic_DNA"/>
</dbReference>
<dbReference type="SMR" id="A0A0R0FN56"/>